<dbReference type="CDD" id="cd17346">
    <property type="entry name" value="MFS_DtpA_like"/>
    <property type="match status" value="2"/>
</dbReference>
<accession>A0A7R8ZWZ4</accession>
<dbReference type="GO" id="GO:0016020">
    <property type="term" value="C:membrane"/>
    <property type="evidence" value="ECO:0007669"/>
    <property type="project" value="UniProtKB-SubCell"/>
</dbReference>
<dbReference type="PROSITE" id="PS01023">
    <property type="entry name" value="PTR2_2"/>
    <property type="match status" value="2"/>
</dbReference>
<proteinExistence type="inferred from homology"/>
<dbReference type="OrthoDB" id="8904098at2759"/>
<dbReference type="GO" id="GO:0006857">
    <property type="term" value="P:oligopeptide transport"/>
    <property type="evidence" value="ECO:0007669"/>
    <property type="project" value="InterPro"/>
</dbReference>
<keyword evidence="7" id="KW-0813">Transport</keyword>
<evidence type="ECO:0000256" key="2">
    <source>
        <dbReference type="ARBA" id="ARBA00005982"/>
    </source>
</evidence>
<dbReference type="AlphaFoldDB" id="A0A7R8ZWZ4"/>
<dbReference type="PROSITE" id="PS50850">
    <property type="entry name" value="MFS"/>
    <property type="match status" value="1"/>
</dbReference>
<dbReference type="EMBL" id="OB670958">
    <property type="protein sequence ID" value="CAD7235052.1"/>
    <property type="molecule type" value="Genomic_DNA"/>
</dbReference>
<dbReference type="Pfam" id="PF00854">
    <property type="entry name" value="PTR2"/>
    <property type="match status" value="2"/>
</dbReference>
<dbReference type="Gene3D" id="1.20.1250.20">
    <property type="entry name" value="MFS general substrate transporter like domains"/>
    <property type="match status" value="3"/>
</dbReference>
<sequence length="774" mass="86190">MWERFSFYGMKALLIYYLTKYHLFSDADGNLLVGSYAALVYAVPVIGGFLADKYLGFRKAIVFGGILLVLGHLGMAYEGNAATKSITGEIIRDNFALQIFYMSLAFIVMGVGFLKANISSLVGELYHENDVRRDSGFTIFYMGINLGSFLATIVCVWLGEEYGWSYGFGAAGIGMTLGLITFIYGKKYFNGKGEPKNASILKEKVFGISKEILIYICSTIFILVIWQMVQSHSAVSNILIIAGAISFIYILYYAITKLDKVARERLFALTILIIFTVVFWALFEQAYTSLNLFADRALDTRFLGIKWKGGQFLSLNALFIILLAPVFAWLWVKLEMWERFSFYGMRSLLVLFFMASIMDGGWGWDQGTASSLFGSYVGLVYLSTMLGGYFADKIIGFRWAVVVGALLMTLGHFSMAFESEFSIYLGLVLLVFGNGFFKPNMTSIISEMYKDHPEKKDGAYTIFYMGVNAGAFFGILLCGYLGEKVGWGYGFGLAGIFMFLGLVQFWLSRNIFGNIGLKPIKKDVEELQKNDDDKRVPFTSWQLVIIAVSALLGLLWIINAPATKISKGAFNVFGFLGENGNNIAILTALVLFIILLVYRIFQYSKITREKLIAVTFFAFITIFFWAIFEQSPNSLTVFAEKYTNRILTGNSSIGMVAVAFGASGILPGAESAKVSMIWLILVFLFHTMGELCISPVGLSYVSKLVPARMIAFMFGVWYLAVAIGMKGAGMFGEEVEAIANEKGISYFFWMLAIVSFIVAAISILAQPFVKKLMH</sequence>
<keyword evidence="4" id="KW-0653">Protein transport</keyword>
<evidence type="ECO:0000256" key="6">
    <source>
        <dbReference type="ARBA" id="ARBA00023136"/>
    </source>
</evidence>
<dbReference type="InterPro" id="IPR036259">
    <property type="entry name" value="MFS_trans_sf"/>
</dbReference>
<dbReference type="NCBIfam" id="TIGR00924">
    <property type="entry name" value="yjdL_sub1_fam"/>
    <property type="match status" value="2"/>
</dbReference>
<dbReference type="PANTHER" id="PTHR11654">
    <property type="entry name" value="OLIGOPEPTIDE TRANSPORTER-RELATED"/>
    <property type="match status" value="1"/>
</dbReference>
<protein>
    <submittedName>
        <fullName evidence="8">Uncharacterized protein</fullName>
    </submittedName>
</protein>
<keyword evidence="4" id="KW-0571">Peptide transport</keyword>
<keyword evidence="3 7" id="KW-0812">Transmembrane</keyword>
<name>A0A7R8ZWZ4_9CRUS</name>
<dbReference type="InterPro" id="IPR005279">
    <property type="entry name" value="Dipep/tripep_permease"/>
</dbReference>
<evidence type="ECO:0000256" key="7">
    <source>
        <dbReference type="RuleBase" id="RU003755"/>
    </source>
</evidence>
<dbReference type="InterPro" id="IPR018456">
    <property type="entry name" value="PTR2_symporter_CS"/>
</dbReference>
<evidence type="ECO:0000256" key="3">
    <source>
        <dbReference type="ARBA" id="ARBA00022692"/>
    </source>
</evidence>
<dbReference type="InterPro" id="IPR000109">
    <property type="entry name" value="POT_fam"/>
</dbReference>
<comment type="subcellular location">
    <subcellularLocation>
        <location evidence="1 7">Membrane</location>
        <topology evidence="1 7">Multi-pass membrane protein</topology>
    </subcellularLocation>
</comment>
<keyword evidence="5" id="KW-1133">Transmembrane helix</keyword>
<evidence type="ECO:0000256" key="1">
    <source>
        <dbReference type="ARBA" id="ARBA00004141"/>
    </source>
</evidence>
<evidence type="ECO:0000256" key="4">
    <source>
        <dbReference type="ARBA" id="ARBA00022856"/>
    </source>
</evidence>
<organism evidence="8">
    <name type="scientific">Cyprideis torosa</name>
    <dbReference type="NCBI Taxonomy" id="163714"/>
    <lineage>
        <taxon>Eukaryota</taxon>
        <taxon>Metazoa</taxon>
        <taxon>Ecdysozoa</taxon>
        <taxon>Arthropoda</taxon>
        <taxon>Crustacea</taxon>
        <taxon>Oligostraca</taxon>
        <taxon>Ostracoda</taxon>
        <taxon>Podocopa</taxon>
        <taxon>Podocopida</taxon>
        <taxon>Cytherocopina</taxon>
        <taxon>Cytheroidea</taxon>
        <taxon>Cytherideidae</taxon>
        <taxon>Cyprideis</taxon>
    </lineage>
</organism>
<dbReference type="PROSITE" id="PS01022">
    <property type="entry name" value="PTR2_1"/>
    <property type="match status" value="1"/>
</dbReference>
<gene>
    <name evidence="8" type="ORF">CTOB1V02_LOCUS12868</name>
</gene>
<dbReference type="InterPro" id="IPR020846">
    <property type="entry name" value="MFS_dom"/>
</dbReference>
<dbReference type="GO" id="GO:1904680">
    <property type="term" value="F:peptide transmembrane transporter activity"/>
    <property type="evidence" value="ECO:0007669"/>
    <property type="project" value="InterPro"/>
</dbReference>
<evidence type="ECO:0000256" key="5">
    <source>
        <dbReference type="ARBA" id="ARBA00022989"/>
    </source>
</evidence>
<keyword evidence="6" id="KW-0472">Membrane</keyword>
<evidence type="ECO:0000313" key="8">
    <source>
        <dbReference type="EMBL" id="CAD7235052.1"/>
    </source>
</evidence>
<dbReference type="SUPFAM" id="SSF103473">
    <property type="entry name" value="MFS general substrate transporter"/>
    <property type="match status" value="2"/>
</dbReference>
<feature type="non-terminal residue" evidence="8">
    <location>
        <position position="774"/>
    </location>
</feature>
<comment type="similarity">
    <text evidence="2 7">Belongs to the major facilitator superfamily. Proton-dependent oligopeptide transporter (POT/PTR) (TC 2.A.17) family.</text>
</comment>
<reference evidence="8" key="1">
    <citation type="submission" date="2020-11" db="EMBL/GenBank/DDBJ databases">
        <authorList>
            <person name="Tran Van P."/>
        </authorList>
    </citation>
    <scope>NUCLEOTIDE SEQUENCE</scope>
</reference>